<accession>A0AAI9TJM0</accession>
<dbReference type="EMBL" id="LACB01000119">
    <property type="protein sequence ID" value="KAJ9488401.1"/>
    <property type="molecule type" value="Genomic_DNA"/>
</dbReference>
<name>A0AAI9TJM0_PENTH</name>
<evidence type="ECO:0000313" key="2">
    <source>
        <dbReference type="Proteomes" id="UP001227192"/>
    </source>
</evidence>
<reference evidence="1" key="1">
    <citation type="submission" date="2015-06" db="EMBL/GenBank/DDBJ databases">
        <authorList>
            <person name="Nguyen H."/>
        </authorList>
    </citation>
    <scope>NUCLEOTIDE SEQUENCE</scope>
    <source>
        <strain evidence="1">DAOM 180753</strain>
    </source>
</reference>
<dbReference type="Proteomes" id="UP001227192">
    <property type="component" value="Unassembled WGS sequence"/>
</dbReference>
<comment type="caution">
    <text evidence="1">The sequence shown here is derived from an EMBL/GenBank/DDBJ whole genome shotgun (WGS) entry which is preliminary data.</text>
</comment>
<evidence type="ECO:0000313" key="1">
    <source>
        <dbReference type="EMBL" id="KAJ9488401.1"/>
    </source>
</evidence>
<organism evidence="1 2">
    <name type="scientific">Penicillium thymicola</name>
    <dbReference type="NCBI Taxonomy" id="293382"/>
    <lineage>
        <taxon>Eukaryota</taxon>
        <taxon>Fungi</taxon>
        <taxon>Dikarya</taxon>
        <taxon>Ascomycota</taxon>
        <taxon>Pezizomycotina</taxon>
        <taxon>Eurotiomycetes</taxon>
        <taxon>Eurotiomycetidae</taxon>
        <taxon>Eurotiales</taxon>
        <taxon>Aspergillaceae</taxon>
        <taxon>Penicillium</taxon>
    </lineage>
</organism>
<dbReference type="AlphaFoldDB" id="A0AAI9TJM0"/>
<reference evidence="1" key="2">
    <citation type="journal article" date="2016" name="Fungal Biol.">
        <title>Ochratoxin A production by Penicillium thymicola.</title>
        <authorList>
            <person name="Nguyen H.D.T."/>
            <person name="McMullin D.R."/>
            <person name="Ponomareva E."/>
            <person name="Riley R."/>
            <person name="Pomraning K.R."/>
            <person name="Baker S.E."/>
            <person name="Seifert K.A."/>
        </authorList>
    </citation>
    <scope>NUCLEOTIDE SEQUENCE</scope>
    <source>
        <strain evidence="1">DAOM 180753</strain>
    </source>
</reference>
<gene>
    <name evidence="1" type="ORF">VN97_g4905</name>
</gene>
<protein>
    <submittedName>
        <fullName evidence="1">Uncharacterized protein</fullName>
    </submittedName>
</protein>
<sequence>MWGDSLTMPDQSSVHHNKIPFVDGVSNTFRNISRSDYPPINVHGSHKPYHHGTGKIIDEWVARTSHSEERKSCNEE</sequence>
<keyword evidence="2" id="KW-1185">Reference proteome</keyword>
<proteinExistence type="predicted"/>